<gene>
    <name evidence="2" type="ORF">O3I_024235</name>
</gene>
<dbReference type="Proteomes" id="UP000006304">
    <property type="component" value="Chromosome"/>
</dbReference>
<sequence>MDSIDLWFRVSEVRPIAEHAVASTEHAQSLSQQLDNEPAQPSLMWAKDDGCYLMSNGEPQQLTDPDNPASGMKSAYAAGWGSGTRALLGQTLVGSNDFEEHLPLHEKLGGGATLIERIRAYEEADGWLVITVTTDSNQISFSSHPPAKNSLQRRSHTSPNPLRPSERS</sequence>
<evidence type="ECO:0000256" key="1">
    <source>
        <dbReference type="SAM" id="MobiDB-lite"/>
    </source>
</evidence>
<dbReference type="RefSeq" id="WP_014985657.1">
    <property type="nucleotide sequence ID" value="NC_018681.1"/>
</dbReference>
<feature type="region of interest" description="Disordered" evidence="1">
    <location>
        <begin position="138"/>
        <end position="168"/>
    </location>
</feature>
<dbReference type="AlphaFoldDB" id="K0EZ87"/>
<evidence type="ECO:0000313" key="2">
    <source>
        <dbReference type="EMBL" id="AFU02802.1"/>
    </source>
</evidence>
<dbReference type="eggNOG" id="ENOG5033AZ4">
    <property type="taxonomic scope" value="Bacteria"/>
</dbReference>
<name>K0EZ87_NOCB7</name>
<keyword evidence="3" id="KW-1185">Reference proteome</keyword>
<proteinExistence type="predicted"/>
<dbReference type="EMBL" id="CP003876">
    <property type="protein sequence ID" value="AFU02802.1"/>
    <property type="molecule type" value="Genomic_DNA"/>
</dbReference>
<dbReference type="KEGG" id="nbr:O3I_024235"/>
<dbReference type="HOGENOM" id="CLU_1584764_0_0_11"/>
<reference evidence="2 3" key="1">
    <citation type="journal article" date="2012" name="J. Bacteriol.">
        <title>Complete genome sequence of Nocardia brasiliensis HUJEG-1.</title>
        <authorList>
            <person name="Vera-Cabrera L."/>
            <person name="Ortiz-Lopez R."/>
            <person name="Elizondo-Gonzalez R."/>
            <person name="Perez-Maya A.A."/>
            <person name="Ocampo-Candiani J."/>
        </authorList>
    </citation>
    <scope>NUCLEOTIDE SEQUENCE [LARGE SCALE GENOMIC DNA]</scope>
    <source>
        <strain evidence="3">ATCC 700358</strain>
    </source>
</reference>
<protein>
    <submittedName>
        <fullName evidence="2">Uncharacterized protein</fullName>
    </submittedName>
</protein>
<feature type="compositionally biased region" description="Polar residues" evidence="1">
    <location>
        <begin position="138"/>
        <end position="150"/>
    </location>
</feature>
<organism evidence="2 3">
    <name type="scientific">Nocardia brasiliensis (strain ATCC 700358 / HUJEG-1)</name>
    <dbReference type="NCBI Taxonomy" id="1133849"/>
    <lineage>
        <taxon>Bacteria</taxon>
        <taxon>Bacillati</taxon>
        <taxon>Actinomycetota</taxon>
        <taxon>Actinomycetes</taxon>
        <taxon>Mycobacteriales</taxon>
        <taxon>Nocardiaceae</taxon>
        <taxon>Nocardia</taxon>
    </lineage>
</organism>
<accession>K0EZ87</accession>
<evidence type="ECO:0000313" key="3">
    <source>
        <dbReference type="Proteomes" id="UP000006304"/>
    </source>
</evidence>